<protein>
    <submittedName>
        <fullName evidence="1">Uncharacterized protein</fullName>
    </submittedName>
</protein>
<keyword evidence="2" id="KW-1185">Reference proteome</keyword>
<dbReference type="RefSeq" id="XP_010763435.1">
    <property type="nucleotide sequence ID" value="XM_010765133.1"/>
</dbReference>
<organism evidence="1 2">
    <name type="scientific">Paracoccidioides brasiliensis (strain Pb18)</name>
    <dbReference type="NCBI Taxonomy" id="502780"/>
    <lineage>
        <taxon>Eukaryota</taxon>
        <taxon>Fungi</taxon>
        <taxon>Dikarya</taxon>
        <taxon>Ascomycota</taxon>
        <taxon>Pezizomycotina</taxon>
        <taxon>Eurotiomycetes</taxon>
        <taxon>Eurotiomycetidae</taxon>
        <taxon>Onygenales</taxon>
        <taxon>Ajellomycetaceae</taxon>
        <taxon>Paracoccidioides</taxon>
    </lineage>
</organism>
<dbReference type="AlphaFoldDB" id="C1GLE4"/>
<dbReference type="VEuPathDB" id="FungiDB:PADG_08080"/>
<dbReference type="InParanoid" id="C1GLE4"/>
<dbReference type="KEGG" id="pbn:PADG_08080"/>
<gene>
    <name evidence="1" type="ORF">PADG_08080</name>
</gene>
<dbReference type="HOGENOM" id="CLU_2655158_0_0_1"/>
<dbReference type="EMBL" id="KN275970">
    <property type="protein sequence ID" value="EEH43260.2"/>
    <property type="molecule type" value="Genomic_DNA"/>
</dbReference>
<dbReference type="GeneID" id="22586447"/>
<dbReference type="Proteomes" id="UP000001628">
    <property type="component" value="Unassembled WGS sequence"/>
</dbReference>
<evidence type="ECO:0000313" key="2">
    <source>
        <dbReference type="Proteomes" id="UP000001628"/>
    </source>
</evidence>
<reference evidence="1 2" key="1">
    <citation type="journal article" date="2011" name="PLoS Genet.">
        <title>Comparative genomic analysis of human fungal pathogens causing paracoccidioidomycosis.</title>
        <authorList>
            <person name="Desjardins C.A."/>
            <person name="Champion M.D."/>
            <person name="Holder J.W."/>
            <person name="Muszewska A."/>
            <person name="Goldberg J."/>
            <person name="Bailao A.M."/>
            <person name="Brigido M.M."/>
            <person name="Ferreira M.E."/>
            <person name="Garcia A.M."/>
            <person name="Grynberg M."/>
            <person name="Gujja S."/>
            <person name="Heiman D.I."/>
            <person name="Henn M.R."/>
            <person name="Kodira C.D."/>
            <person name="Leon-Narvaez H."/>
            <person name="Longo L.V."/>
            <person name="Ma L.J."/>
            <person name="Malavazi I."/>
            <person name="Matsuo A.L."/>
            <person name="Morais F.V."/>
            <person name="Pereira M."/>
            <person name="Rodriguez-Brito S."/>
            <person name="Sakthikumar S."/>
            <person name="Salem-Izacc S.M."/>
            <person name="Sykes S.M."/>
            <person name="Teixeira M.M."/>
            <person name="Vallejo M.C."/>
            <person name="Walter M.E."/>
            <person name="Yandava C."/>
            <person name="Young S."/>
            <person name="Zeng Q."/>
            <person name="Zucker J."/>
            <person name="Felipe M.S."/>
            <person name="Goldman G.H."/>
            <person name="Haas B.J."/>
            <person name="McEwen J.G."/>
            <person name="Nino-Vega G."/>
            <person name="Puccia R."/>
            <person name="San-Blas G."/>
            <person name="Soares C.M."/>
            <person name="Birren B.W."/>
            <person name="Cuomo C.A."/>
        </authorList>
    </citation>
    <scope>NUCLEOTIDE SEQUENCE [LARGE SCALE GENOMIC DNA]</scope>
    <source>
        <strain evidence="1 2">Pb18</strain>
    </source>
</reference>
<evidence type="ECO:0000313" key="1">
    <source>
        <dbReference type="EMBL" id="EEH43260.2"/>
    </source>
</evidence>
<accession>C1GLE4</accession>
<proteinExistence type="predicted"/>
<name>C1GLE4_PARBD</name>
<sequence>MNVLYKTEAANMRNLTRKEPETPGTVKIESSHGVKPRLCRRDPEDSWHWGACSYTAAGEELSDAELQAAVNECAGG</sequence>